<dbReference type="InterPro" id="IPR003593">
    <property type="entry name" value="AAA+_ATPase"/>
</dbReference>
<keyword evidence="5" id="KW-1185">Reference proteome</keyword>
<dbReference type="CDD" id="cd03214">
    <property type="entry name" value="ABC_Iron-Siderophores_B12_Hemin"/>
    <property type="match status" value="1"/>
</dbReference>
<evidence type="ECO:0000256" key="2">
    <source>
        <dbReference type="ARBA" id="ARBA00022840"/>
    </source>
</evidence>
<dbReference type="InterPro" id="IPR003439">
    <property type="entry name" value="ABC_transporter-like_ATP-bd"/>
</dbReference>
<dbReference type="PANTHER" id="PTHR42794">
    <property type="entry name" value="HEMIN IMPORT ATP-BINDING PROTEIN HMUV"/>
    <property type="match status" value="1"/>
</dbReference>
<dbReference type="SUPFAM" id="SSF52540">
    <property type="entry name" value="P-loop containing nucleoside triphosphate hydrolases"/>
    <property type="match status" value="1"/>
</dbReference>
<dbReference type="RefSeq" id="WP_341542541.1">
    <property type="nucleotide sequence ID" value="NZ_JBAKAP010000012.1"/>
</dbReference>
<gene>
    <name evidence="4" type="ORF">V6243_11855</name>
</gene>
<dbReference type="PROSITE" id="PS00211">
    <property type="entry name" value="ABC_TRANSPORTER_1"/>
    <property type="match status" value="1"/>
</dbReference>
<evidence type="ECO:0000313" key="5">
    <source>
        <dbReference type="Proteomes" id="UP001378242"/>
    </source>
</evidence>
<dbReference type="InterPro" id="IPR027417">
    <property type="entry name" value="P-loop_NTPase"/>
</dbReference>
<dbReference type="SMART" id="SM00382">
    <property type="entry name" value="AAA"/>
    <property type="match status" value="1"/>
</dbReference>
<dbReference type="Pfam" id="PF00005">
    <property type="entry name" value="ABC_tran"/>
    <property type="match status" value="1"/>
</dbReference>
<organism evidence="4 5">
    <name type="scientific">Cobetia marina</name>
    <name type="common">Deleya marina</name>
    <dbReference type="NCBI Taxonomy" id="28258"/>
    <lineage>
        <taxon>Bacteria</taxon>
        <taxon>Pseudomonadati</taxon>
        <taxon>Pseudomonadota</taxon>
        <taxon>Gammaproteobacteria</taxon>
        <taxon>Oceanospirillales</taxon>
        <taxon>Halomonadaceae</taxon>
        <taxon>Cobetia</taxon>
    </lineage>
</organism>
<evidence type="ECO:0000259" key="3">
    <source>
        <dbReference type="PROSITE" id="PS50893"/>
    </source>
</evidence>
<protein>
    <submittedName>
        <fullName evidence="4">ABC transporter ATP-binding protein</fullName>
    </submittedName>
</protein>
<keyword evidence="2 4" id="KW-0067">ATP-binding</keyword>
<evidence type="ECO:0000256" key="1">
    <source>
        <dbReference type="ARBA" id="ARBA00022741"/>
    </source>
</evidence>
<accession>A0ABU9GHG7</accession>
<reference evidence="4 5" key="1">
    <citation type="submission" date="2024-02" db="EMBL/GenBank/DDBJ databases">
        <title>Bacteria isolated from the canopy kelp, Nereocystis luetkeana.</title>
        <authorList>
            <person name="Pfister C.A."/>
            <person name="Younker I.T."/>
            <person name="Light S.H."/>
        </authorList>
    </citation>
    <scope>NUCLEOTIDE SEQUENCE [LARGE SCALE GENOMIC DNA]</scope>
    <source>
        <strain evidence="4 5">TI.5.07</strain>
    </source>
</reference>
<dbReference type="Gene3D" id="3.40.50.300">
    <property type="entry name" value="P-loop containing nucleotide triphosphate hydrolases"/>
    <property type="match status" value="1"/>
</dbReference>
<dbReference type="PROSITE" id="PS50893">
    <property type="entry name" value="ABC_TRANSPORTER_2"/>
    <property type="match status" value="1"/>
</dbReference>
<comment type="caution">
    <text evidence="4">The sequence shown here is derived from an EMBL/GenBank/DDBJ whole genome shotgun (WGS) entry which is preliminary data.</text>
</comment>
<sequence length="285" mass="30592">MNQRHDAPTAESVAPARLAQSRDEGALDGQGLVLQDLSVLRGGHPVLDMPGTLRAHRGELTALLGPNGAGKSTLLQTIAGLLPASGQLCLDGEALASLTPRERAARIGYLPQLSEGGAMLEVFESLLLARRLAGHLDEQANLHHCEALVSALELAPLASRRLGQLSGGQRQRVAIAQALVREPALLMLDEPTSALDLHFQLAVLDWLGRDARDRQRIVIVALHDLSLAARHAAQLWLLDRGRLAASGPPREVLSVERLREVYAIEARVDWPEDGSPPAIVALRAL</sequence>
<dbReference type="GO" id="GO:0005524">
    <property type="term" value="F:ATP binding"/>
    <property type="evidence" value="ECO:0007669"/>
    <property type="project" value="UniProtKB-KW"/>
</dbReference>
<dbReference type="PANTHER" id="PTHR42794:SF2">
    <property type="entry name" value="ABC TRANSPORTER ATP-BINDING PROTEIN"/>
    <property type="match status" value="1"/>
</dbReference>
<keyword evidence="1" id="KW-0547">Nucleotide-binding</keyword>
<dbReference type="EMBL" id="JBAKAP010000012">
    <property type="protein sequence ID" value="MEL0617520.1"/>
    <property type="molecule type" value="Genomic_DNA"/>
</dbReference>
<evidence type="ECO:0000313" key="4">
    <source>
        <dbReference type="EMBL" id="MEL0617520.1"/>
    </source>
</evidence>
<dbReference type="InterPro" id="IPR017871">
    <property type="entry name" value="ABC_transporter-like_CS"/>
</dbReference>
<proteinExistence type="predicted"/>
<feature type="domain" description="ABC transporter" evidence="3">
    <location>
        <begin position="32"/>
        <end position="265"/>
    </location>
</feature>
<name>A0ABU9GHG7_COBMA</name>
<dbReference type="Proteomes" id="UP001378242">
    <property type="component" value="Unassembled WGS sequence"/>
</dbReference>